<dbReference type="AlphaFoldDB" id="A0A1N7IGU1"/>
<dbReference type="Proteomes" id="UP000186106">
    <property type="component" value="Unassembled WGS sequence"/>
</dbReference>
<organism evidence="1 2">
    <name type="scientific">Chryseobacterium joostei</name>
    <dbReference type="NCBI Taxonomy" id="112234"/>
    <lineage>
        <taxon>Bacteria</taxon>
        <taxon>Pseudomonadati</taxon>
        <taxon>Bacteroidota</taxon>
        <taxon>Flavobacteriia</taxon>
        <taxon>Flavobacteriales</taxon>
        <taxon>Weeksellaceae</taxon>
        <taxon>Chryseobacterium group</taxon>
        <taxon>Chryseobacterium</taxon>
    </lineage>
</organism>
<name>A0A1N7IGU1_9FLAO</name>
<reference evidence="1 2" key="1">
    <citation type="submission" date="2017-01" db="EMBL/GenBank/DDBJ databases">
        <authorList>
            <person name="Mah S.A."/>
            <person name="Swanson W.J."/>
            <person name="Moy G.W."/>
            <person name="Vacquier V.D."/>
        </authorList>
    </citation>
    <scope>NUCLEOTIDE SEQUENCE [LARGE SCALE GENOMIC DNA]</scope>
    <source>
        <strain evidence="1 2">DSM 16927</strain>
    </source>
</reference>
<evidence type="ECO:0000313" key="2">
    <source>
        <dbReference type="Proteomes" id="UP000186106"/>
    </source>
</evidence>
<proteinExistence type="predicted"/>
<evidence type="ECO:0000313" key="1">
    <source>
        <dbReference type="EMBL" id="SIS36319.1"/>
    </source>
</evidence>
<sequence>MYVFLCMIDYSMMYILKNESNALLKIIAHYIFYDTQNATFAMINFLGVFKKHFY</sequence>
<protein>
    <submittedName>
        <fullName evidence="1">Uncharacterized protein</fullName>
    </submittedName>
</protein>
<dbReference type="EMBL" id="FTNZ01000005">
    <property type="protein sequence ID" value="SIS36319.1"/>
    <property type="molecule type" value="Genomic_DNA"/>
</dbReference>
<gene>
    <name evidence="1" type="ORF">SAMN05421768_105177</name>
</gene>
<accession>A0A1N7IGU1</accession>